<protein>
    <submittedName>
        <fullName evidence="3">Glycosyltransferase involved in cell wall biosynthesis</fullName>
    </submittedName>
</protein>
<dbReference type="InterPro" id="IPR001296">
    <property type="entry name" value="Glyco_trans_1"/>
</dbReference>
<evidence type="ECO:0000313" key="4">
    <source>
        <dbReference type="EMBL" id="MDQ0335213.1"/>
    </source>
</evidence>
<organism evidence="3 5">
    <name type="scientific">Formosa algae</name>
    <dbReference type="NCBI Taxonomy" id="225843"/>
    <lineage>
        <taxon>Bacteria</taxon>
        <taxon>Pseudomonadati</taxon>
        <taxon>Bacteroidota</taxon>
        <taxon>Flavobacteriia</taxon>
        <taxon>Flavobacteriales</taxon>
        <taxon>Flavobacteriaceae</taxon>
        <taxon>Formosa</taxon>
    </lineage>
</organism>
<feature type="domain" description="Glycosyl transferase family 1" evidence="1">
    <location>
        <begin position="199"/>
        <end position="333"/>
    </location>
</feature>
<dbReference type="EMBL" id="JAUSUU010000004">
    <property type="protein sequence ID" value="MDQ0335213.1"/>
    <property type="molecule type" value="Genomic_DNA"/>
</dbReference>
<dbReference type="Pfam" id="PF13439">
    <property type="entry name" value="Glyco_transf_4"/>
    <property type="match status" value="1"/>
</dbReference>
<dbReference type="Proteomes" id="UP001231587">
    <property type="component" value="Unassembled WGS sequence"/>
</dbReference>
<dbReference type="OrthoDB" id="9768685at2"/>
<dbReference type="RefSeq" id="WP_057778962.1">
    <property type="nucleotide sequence ID" value="NZ_JAGGJQ010000001.1"/>
</dbReference>
<feature type="domain" description="Glycosyltransferase subfamily 4-like N-terminal" evidence="2">
    <location>
        <begin position="56"/>
        <end position="192"/>
    </location>
</feature>
<dbReference type="InterPro" id="IPR028098">
    <property type="entry name" value="Glyco_trans_4-like_N"/>
</dbReference>
<keyword evidence="6" id="KW-1185">Reference proteome</keyword>
<accession>A0A9X1C8M1</accession>
<evidence type="ECO:0000259" key="1">
    <source>
        <dbReference type="Pfam" id="PF00534"/>
    </source>
</evidence>
<dbReference type="SUPFAM" id="SSF53756">
    <property type="entry name" value="UDP-Glycosyltransferase/glycogen phosphorylase"/>
    <property type="match status" value="1"/>
</dbReference>
<dbReference type="PANTHER" id="PTHR45947">
    <property type="entry name" value="SULFOQUINOVOSYL TRANSFERASE SQD2"/>
    <property type="match status" value="1"/>
</dbReference>
<gene>
    <name evidence="3" type="ORF">J2Z56_000609</name>
    <name evidence="4" type="ORF">J2Z57_001659</name>
</gene>
<name>A0A9X1C8M1_9FLAO</name>
<dbReference type="PANTHER" id="PTHR45947:SF3">
    <property type="entry name" value="SULFOQUINOVOSYL TRANSFERASE SQD2"/>
    <property type="match status" value="1"/>
</dbReference>
<dbReference type="EMBL" id="JAGGJQ010000001">
    <property type="protein sequence ID" value="MBP1838713.1"/>
    <property type="molecule type" value="Genomic_DNA"/>
</dbReference>
<evidence type="ECO:0000313" key="3">
    <source>
        <dbReference type="EMBL" id="MBP1838713.1"/>
    </source>
</evidence>
<evidence type="ECO:0000259" key="2">
    <source>
        <dbReference type="Pfam" id="PF13439"/>
    </source>
</evidence>
<dbReference type="InterPro" id="IPR050194">
    <property type="entry name" value="Glycosyltransferase_grp1"/>
</dbReference>
<dbReference type="Proteomes" id="UP001138672">
    <property type="component" value="Unassembled WGS sequence"/>
</dbReference>
<sequence length="370" mass="42905">MKKALVHDWYYVNGGAEKVIQSFNSIWDDFDHFALIDFLNEKDRSDVLNGASVNTSFIQKLPTASKNHRKFLQLFPYAIEQFNLSNYDLILSSSAAVAKGVLTNQNQLHICYCHSPMRYAWDLYHQYLEEANLTSGLKSIYAKYVLHKLRNWDIISSNRVDFFIANSNYIAKRIKKIYNRESTVIYPPVDVNNMPFCEEKENFYFTASRMVPYKKIELIVKTFNNLPNKKLFVSGDGPEFKNIQKIAKDNIVLLGFLPKEELHDYMKRAKAFIFAAEEDFGIIPVEAQACGTPVIALNKGGLKETVLDNVTGVFFDEQTESAIENAIQNFEKKTFNPSVIRSHTMQFSQERFEREMKDYVNQKYQEFKLS</sequence>
<evidence type="ECO:0000313" key="6">
    <source>
        <dbReference type="Proteomes" id="UP001231587"/>
    </source>
</evidence>
<dbReference type="GO" id="GO:0016757">
    <property type="term" value="F:glycosyltransferase activity"/>
    <property type="evidence" value="ECO:0007669"/>
    <property type="project" value="InterPro"/>
</dbReference>
<dbReference type="Gene3D" id="3.40.50.2000">
    <property type="entry name" value="Glycogen Phosphorylase B"/>
    <property type="match status" value="2"/>
</dbReference>
<reference evidence="3" key="1">
    <citation type="submission" date="2021-03" db="EMBL/GenBank/DDBJ databases">
        <title>Genomic Encyclopedia of Type Strains, Phase IV (KMG-IV): sequencing the most valuable type-strain genomes for metagenomic binning, comparative biology and taxonomic classification.</title>
        <authorList>
            <person name="Goeker M."/>
        </authorList>
    </citation>
    <scope>NUCLEOTIDE SEQUENCE</scope>
    <source>
        <strain evidence="3">DSM 15523</strain>
        <strain evidence="4 6">DSM 16476</strain>
    </source>
</reference>
<proteinExistence type="predicted"/>
<dbReference type="AlphaFoldDB" id="A0A9X1C8M1"/>
<evidence type="ECO:0000313" key="5">
    <source>
        <dbReference type="Proteomes" id="UP001138672"/>
    </source>
</evidence>
<dbReference type="Pfam" id="PF00534">
    <property type="entry name" value="Glycos_transf_1"/>
    <property type="match status" value="1"/>
</dbReference>
<comment type="caution">
    <text evidence="3">The sequence shown here is derived from an EMBL/GenBank/DDBJ whole genome shotgun (WGS) entry which is preliminary data.</text>
</comment>